<evidence type="ECO:0000259" key="3">
    <source>
        <dbReference type="PROSITE" id="PS50110"/>
    </source>
</evidence>
<keyword evidence="1 2" id="KW-0597">Phosphoprotein</keyword>
<protein>
    <submittedName>
        <fullName evidence="4">Response regulator</fullName>
    </submittedName>
</protein>
<gene>
    <name evidence="4" type="ORF">G7026_03765</name>
</gene>
<dbReference type="Gene3D" id="3.40.50.2300">
    <property type="match status" value="1"/>
</dbReference>
<feature type="domain" description="Response regulatory" evidence="3">
    <location>
        <begin position="5"/>
        <end position="115"/>
    </location>
</feature>
<dbReference type="InterPro" id="IPR011006">
    <property type="entry name" value="CheY-like_superfamily"/>
</dbReference>
<dbReference type="SMART" id="SM00448">
    <property type="entry name" value="REC"/>
    <property type="match status" value="1"/>
</dbReference>
<dbReference type="InterPro" id="IPR001789">
    <property type="entry name" value="Sig_transdc_resp-reg_receiver"/>
</dbReference>
<dbReference type="Proteomes" id="UP000786387">
    <property type="component" value="Unassembled WGS sequence"/>
</dbReference>
<accession>A0ABR5YX32</accession>
<dbReference type="RefSeq" id="WP_181069433.1">
    <property type="nucleotide sequence ID" value="NZ_JAAMRF010000002.1"/>
</dbReference>
<dbReference type="PANTHER" id="PTHR44591:SF3">
    <property type="entry name" value="RESPONSE REGULATORY DOMAIN-CONTAINING PROTEIN"/>
    <property type="match status" value="1"/>
</dbReference>
<dbReference type="Pfam" id="PF00072">
    <property type="entry name" value="Response_reg"/>
    <property type="match status" value="1"/>
</dbReference>
<evidence type="ECO:0000313" key="5">
    <source>
        <dbReference type="Proteomes" id="UP000786387"/>
    </source>
</evidence>
<dbReference type="EMBL" id="JAAMRF010000002">
    <property type="protein sequence ID" value="MBA1272470.1"/>
    <property type="molecule type" value="Genomic_DNA"/>
</dbReference>
<evidence type="ECO:0000313" key="4">
    <source>
        <dbReference type="EMBL" id="MBA1272470.1"/>
    </source>
</evidence>
<reference evidence="4 5" key="1">
    <citation type="submission" date="2020-02" db="EMBL/GenBank/DDBJ databases">
        <title>Synteny-based analysis reveals conserved mechanism for high triclosan tolerance in Pseudomonas, as well as instances of horizontal transfer.</title>
        <authorList>
            <person name="Mcfarland A.G."/>
            <person name="Bertucci H.K."/>
            <person name="Litmann E."/>
            <person name="Shen J."/>
            <person name="Huttenhower C."/>
            <person name="Hartmann E.M."/>
        </authorList>
    </citation>
    <scope>NUCLEOTIDE SEQUENCE [LARGE SCALE GENOMIC DNA]</scope>
    <source>
        <strain evidence="4 5">115A1</strain>
    </source>
</reference>
<comment type="caution">
    <text evidence="4">The sequence shown here is derived from an EMBL/GenBank/DDBJ whole genome shotgun (WGS) entry which is preliminary data.</text>
</comment>
<keyword evidence="5" id="KW-1185">Reference proteome</keyword>
<dbReference type="InterPro" id="IPR050595">
    <property type="entry name" value="Bact_response_regulator"/>
</dbReference>
<sequence>MSGSHVLVVDDEAEIAALFQAFLELDGYRVSVANSGEDALSLDEADPIDALVTDLAMPGMDGRALVQRLRERRPQLPVLVVSGYPSDAFVDVPRTRVLNKPVGLVPLTRCLRDLLG</sequence>
<dbReference type="PROSITE" id="PS50110">
    <property type="entry name" value="RESPONSE_REGULATORY"/>
    <property type="match status" value="1"/>
</dbReference>
<evidence type="ECO:0000256" key="2">
    <source>
        <dbReference type="PROSITE-ProRule" id="PRU00169"/>
    </source>
</evidence>
<dbReference type="PANTHER" id="PTHR44591">
    <property type="entry name" value="STRESS RESPONSE REGULATOR PROTEIN 1"/>
    <property type="match status" value="1"/>
</dbReference>
<feature type="modified residue" description="4-aspartylphosphate" evidence="2">
    <location>
        <position position="54"/>
    </location>
</feature>
<dbReference type="SUPFAM" id="SSF52172">
    <property type="entry name" value="CheY-like"/>
    <property type="match status" value="1"/>
</dbReference>
<evidence type="ECO:0000256" key="1">
    <source>
        <dbReference type="ARBA" id="ARBA00022553"/>
    </source>
</evidence>
<name>A0ABR5YX32_9GAMM</name>
<organism evidence="4 5">
    <name type="scientific">Stutzerimonas azotifigens</name>
    <dbReference type="NCBI Taxonomy" id="291995"/>
    <lineage>
        <taxon>Bacteria</taxon>
        <taxon>Pseudomonadati</taxon>
        <taxon>Pseudomonadota</taxon>
        <taxon>Gammaproteobacteria</taxon>
        <taxon>Pseudomonadales</taxon>
        <taxon>Pseudomonadaceae</taxon>
        <taxon>Stutzerimonas</taxon>
    </lineage>
</organism>
<proteinExistence type="predicted"/>